<feature type="coiled-coil region" evidence="1">
    <location>
        <begin position="140"/>
        <end position="317"/>
    </location>
</feature>
<protein>
    <submittedName>
        <fullName evidence="2">Uncharacterized protein</fullName>
    </submittedName>
</protein>
<dbReference type="AlphaFoldDB" id="A0A1J4KQ45"/>
<reference evidence="2" key="1">
    <citation type="submission" date="2016-10" db="EMBL/GenBank/DDBJ databases">
        <authorList>
            <person name="Benchimol M."/>
            <person name="Almeida L.G."/>
            <person name="Vasconcelos A.T."/>
            <person name="Perreira-Neves A."/>
            <person name="Rosa I.A."/>
            <person name="Tasca T."/>
            <person name="Bogo M.R."/>
            <person name="de Souza W."/>
        </authorList>
    </citation>
    <scope>NUCLEOTIDE SEQUENCE [LARGE SCALE GENOMIC DNA]</scope>
    <source>
        <strain evidence="2">K</strain>
    </source>
</reference>
<gene>
    <name evidence="2" type="ORF">TRFO_16445</name>
</gene>
<comment type="caution">
    <text evidence="2">The sequence shown here is derived from an EMBL/GenBank/DDBJ whole genome shotgun (WGS) entry which is preliminary data.</text>
</comment>
<dbReference type="VEuPathDB" id="TrichDB:TRFO_16445"/>
<evidence type="ECO:0000313" key="3">
    <source>
        <dbReference type="Proteomes" id="UP000179807"/>
    </source>
</evidence>
<dbReference type="EMBL" id="MLAK01000533">
    <property type="protein sequence ID" value="OHT13363.1"/>
    <property type="molecule type" value="Genomic_DNA"/>
</dbReference>
<name>A0A1J4KQ45_9EUKA</name>
<organism evidence="2 3">
    <name type="scientific">Tritrichomonas foetus</name>
    <dbReference type="NCBI Taxonomy" id="1144522"/>
    <lineage>
        <taxon>Eukaryota</taxon>
        <taxon>Metamonada</taxon>
        <taxon>Parabasalia</taxon>
        <taxon>Tritrichomonadida</taxon>
        <taxon>Tritrichomonadidae</taxon>
        <taxon>Tritrichomonas</taxon>
    </lineage>
</organism>
<evidence type="ECO:0000313" key="2">
    <source>
        <dbReference type="EMBL" id="OHT13363.1"/>
    </source>
</evidence>
<feature type="coiled-coil region" evidence="1">
    <location>
        <begin position="367"/>
        <end position="394"/>
    </location>
</feature>
<proteinExistence type="predicted"/>
<sequence length="452" mass="53088">MPFINSKIYQVNISELETTETITLSSEAASSSSARSIINLQNQIIDQSQSIRNYIREHQTNKKSETFAVLESLFQLFQSEVSMNLSLRNAIIYERRLRENIEKNQDGVSSLFSEINSLTGFRIESFSQIIELIQTFIHQIKEQKIQINNMSKQNECEELAQQSRNLINKAKKKIEKRNAIIQVKNEQLIEANEKIEKLKNEMDQSNNIINKQRNAIKELQLQQIDAQKNIKKDSSIAKNQLGKEVETLENELHFQKQKYHMKLKKIMDEYDQKEIQYQDQINILNQKINDNVNLRYIAKLKKKNKNLQCIVSDLQEEANKYCYTNNKYMKRNQYKNAYYSLQDNSLMQKLQNFDHQFIDNKYGLNSIEMFQLRIQKLENKLVRQKKISNDLLLENEKLHQQIRLKAGCQWSCSSIKDAFLNIQELLGLDPNTSPRDTFSAVSSVVCRLHNCI</sequence>
<dbReference type="RefSeq" id="XP_068366499.1">
    <property type="nucleotide sequence ID" value="XM_068498977.1"/>
</dbReference>
<keyword evidence="1" id="KW-0175">Coiled coil</keyword>
<keyword evidence="3" id="KW-1185">Reference proteome</keyword>
<dbReference type="OrthoDB" id="10679044at2759"/>
<dbReference type="Proteomes" id="UP000179807">
    <property type="component" value="Unassembled WGS sequence"/>
</dbReference>
<evidence type="ECO:0000256" key="1">
    <source>
        <dbReference type="SAM" id="Coils"/>
    </source>
</evidence>
<dbReference type="GeneID" id="94833681"/>
<accession>A0A1J4KQ45</accession>